<dbReference type="GO" id="GO:0004674">
    <property type="term" value="F:protein serine/threonine kinase activity"/>
    <property type="evidence" value="ECO:0007669"/>
    <property type="project" value="UniProtKB-EC"/>
</dbReference>
<dbReference type="InterPro" id="IPR008271">
    <property type="entry name" value="Ser/Thr_kinase_AS"/>
</dbReference>
<evidence type="ECO:0000256" key="4">
    <source>
        <dbReference type="ARBA" id="ARBA00022840"/>
    </source>
</evidence>
<accession>A0ABV2ATX1</accession>
<name>A0ABV2ATX1_9EUKA</name>
<comment type="similarity">
    <text evidence="6">Belongs to the protein kinase superfamily. Ser/Thr protein kinase family. GCN2 subfamily.</text>
</comment>
<comment type="caution">
    <text evidence="8">The sequence shown here is derived from an EMBL/GenBank/DDBJ whole genome shotgun (WGS) entry which is preliminary data.</text>
</comment>
<evidence type="ECO:0000256" key="6">
    <source>
        <dbReference type="ARBA" id="ARBA00037982"/>
    </source>
</evidence>
<dbReference type="InterPro" id="IPR000719">
    <property type="entry name" value="Prot_kinase_dom"/>
</dbReference>
<feature type="non-terminal residue" evidence="8">
    <location>
        <position position="1"/>
    </location>
</feature>
<keyword evidence="5" id="KW-0652">Protein synthesis inhibitor</keyword>
<dbReference type="SMART" id="SM00220">
    <property type="entry name" value="S_TKc"/>
    <property type="match status" value="1"/>
</dbReference>
<dbReference type="PROSITE" id="PS00108">
    <property type="entry name" value="PROTEIN_KINASE_ST"/>
    <property type="match status" value="1"/>
</dbReference>
<dbReference type="InterPro" id="IPR050339">
    <property type="entry name" value="CC_SR_Kinase"/>
</dbReference>
<sequence>LAAWMENSDMYHLTPLLNSTLNDWPRCDNLKLGAIPASKLETGIWRVLQDLSSALEHIRSKGFVHVDVKPSNVLVRRGATLVWDRFLLNDFGQARPLDGTKAVKARGLGEWRYRPPEILERTASLRHDGEAVDKIESNYDIYSLGLVVLDILVGTILPLKALEKIREGNIDDFLGETKWSSKLKRLVAEMMSFEALKRPTSAEIVKKCENGILGKFSE</sequence>
<evidence type="ECO:0000259" key="7">
    <source>
        <dbReference type="PROSITE" id="PS50011"/>
    </source>
</evidence>
<reference evidence="8 9" key="1">
    <citation type="journal article" date="2024" name="BMC Biol.">
        <title>Comparative genomics of Ascetosporea gives new insight into the evolutionary basis for animal parasitism in Rhizaria.</title>
        <authorList>
            <person name="Hiltunen Thoren M."/>
            <person name="Onut-Brannstrom I."/>
            <person name="Alfjorden A."/>
            <person name="Peckova H."/>
            <person name="Swords F."/>
            <person name="Hooper C."/>
            <person name="Holzer A.S."/>
            <person name="Bass D."/>
            <person name="Burki F."/>
        </authorList>
    </citation>
    <scope>NUCLEOTIDE SEQUENCE [LARGE SCALE GENOMIC DNA]</scope>
    <source>
        <strain evidence="8">20-A016</strain>
    </source>
</reference>
<dbReference type="EMBL" id="JBDODL010004744">
    <property type="protein sequence ID" value="MES1923118.1"/>
    <property type="molecule type" value="Genomic_DNA"/>
</dbReference>
<dbReference type="SUPFAM" id="SSF56112">
    <property type="entry name" value="Protein kinase-like (PK-like)"/>
    <property type="match status" value="1"/>
</dbReference>
<evidence type="ECO:0000256" key="3">
    <source>
        <dbReference type="ARBA" id="ARBA00022777"/>
    </source>
</evidence>
<dbReference type="InterPro" id="IPR011009">
    <property type="entry name" value="Kinase-like_dom_sf"/>
</dbReference>
<keyword evidence="1 8" id="KW-0808">Transferase</keyword>
<keyword evidence="3" id="KW-0418">Kinase</keyword>
<evidence type="ECO:0000256" key="5">
    <source>
        <dbReference type="ARBA" id="ARBA00023193"/>
    </source>
</evidence>
<dbReference type="Pfam" id="PF00069">
    <property type="entry name" value="Pkinase"/>
    <property type="match status" value="1"/>
</dbReference>
<evidence type="ECO:0000256" key="1">
    <source>
        <dbReference type="ARBA" id="ARBA00022679"/>
    </source>
</evidence>
<proteinExistence type="inferred from homology"/>
<dbReference type="Gene3D" id="1.10.510.10">
    <property type="entry name" value="Transferase(Phosphotransferase) domain 1"/>
    <property type="match status" value="1"/>
</dbReference>
<dbReference type="Proteomes" id="UP001439008">
    <property type="component" value="Unassembled WGS sequence"/>
</dbReference>
<keyword evidence="2" id="KW-0547">Nucleotide-binding</keyword>
<evidence type="ECO:0000313" key="8">
    <source>
        <dbReference type="EMBL" id="MES1923118.1"/>
    </source>
</evidence>
<dbReference type="PROSITE" id="PS50011">
    <property type="entry name" value="PROTEIN_KINASE_DOM"/>
    <property type="match status" value="1"/>
</dbReference>
<keyword evidence="9" id="KW-1185">Reference proteome</keyword>
<dbReference type="EC" id="2.7.11.1" evidence="8"/>
<protein>
    <submittedName>
        <fullName evidence="8">Mitosis inhibitor protein kinase wee1</fullName>
        <ecNumber evidence="8">2.7.11.1</ecNumber>
    </submittedName>
</protein>
<gene>
    <name evidence="8" type="primary">WEE1</name>
    <name evidence="8" type="ORF">MHBO_004659</name>
</gene>
<keyword evidence="4" id="KW-0067">ATP-binding</keyword>
<dbReference type="PANTHER" id="PTHR11042">
    <property type="entry name" value="EUKARYOTIC TRANSLATION INITIATION FACTOR 2-ALPHA KINASE EIF2-ALPHA KINASE -RELATED"/>
    <property type="match status" value="1"/>
</dbReference>
<feature type="domain" description="Protein kinase" evidence="7">
    <location>
        <begin position="1"/>
        <end position="213"/>
    </location>
</feature>
<organism evidence="8 9">
    <name type="scientific">Bonamia ostreae</name>
    <dbReference type="NCBI Taxonomy" id="126728"/>
    <lineage>
        <taxon>Eukaryota</taxon>
        <taxon>Sar</taxon>
        <taxon>Rhizaria</taxon>
        <taxon>Endomyxa</taxon>
        <taxon>Ascetosporea</taxon>
        <taxon>Haplosporida</taxon>
        <taxon>Bonamia</taxon>
    </lineage>
</organism>
<evidence type="ECO:0000313" key="9">
    <source>
        <dbReference type="Proteomes" id="UP001439008"/>
    </source>
</evidence>
<evidence type="ECO:0000256" key="2">
    <source>
        <dbReference type="ARBA" id="ARBA00022741"/>
    </source>
</evidence>